<evidence type="ECO:0008006" key="4">
    <source>
        <dbReference type="Google" id="ProtNLM"/>
    </source>
</evidence>
<evidence type="ECO:0000256" key="1">
    <source>
        <dbReference type="ARBA" id="ARBA00009981"/>
    </source>
</evidence>
<dbReference type="RefSeq" id="WP_188821344.1">
    <property type="nucleotide sequence ID" value="NZ_BMHH01000002.1"/>
</dbReference>
<reference evidence="2" key="2">
    <citation type="submission" date="2020-09" db="EMBL/GenBank/DDBJ databases">
        <authorList>
            <person name="Sun Q."/>
            <person name="Zhou Y."/>
        </authorList>
    </citation>
    <scope>NUCLEOTIDE SEQUENCE</scope>
    <source>
        <strain evidence="2">CGMCC 1.15082</strain>
    </source>
</reference>
<accession>A0A916WAW2</accession>
<comment type="caution">
    <text evidence="2">The sequence shown here is derived from an EMBL/GenBank/DDBJ whole genome shotgun (WGS) entry which is preliminary data.</text>
</comment>
<dbReference type="InterPro" id="IPR005368">
    <property type="entry name" value="UPF0175"/>
</dbReference>
<organism evidence="2 3">
    <name type="scientific">Brucella endophytica</name>
    <dbReference type="NCBI Taxonomy" id="1963359"/>
    <lineage>
        <taxon>Bacteria</taxon>
        <taxon>Pseudomonadati</taxon>
        <taxon>Pseudomonadota</taxon>
        <taxon>Alphaproteobacteria</taxon>
        <taxon>Hyphomicrobiales</taxon>
        <taxon>Brucellaceae</taxon>
        <taxon>Brucella/Ochrobactrum group</taxon>
        <taxon>Brucella</taxon>
    </lineage>
</organism>
<keyword evidence="3" id="KW-1185">Reference proteome</keyword>
<reference evidence="2" key="1">
    <citation type="journal article" date="2014" name="Int. J. Syst. Evol. Microbiol.">
        <title>Complete genome sequence of Corynebacterium casei LMG S-19264T (=DSM 44701T), isolated from a smear-ripened cheese.</title>
        <authorList>
            <consortium name="US DOE Joint Genome Institute (JGI-PGF)"/>
            <person name="Walter F."/>
            <person name="Albersmeier A."/>
            <person name="Kalinowski J."/>
            <person name="Ruckert C."/>
        </authorList>
    </citation>
    <scope>NUCLEOTIDE SEQUENCE</scope>
    <source>
        <strain evidence="2">CGMCC 1.15082</strain>
    </source>
</reference>
<evidence type="ECO:0000313" key="3">
    <source>
        <dbReference type="Proteomes" id="UP000646478"/>
    </source>
</evidence>
<dbReference type="Proteomes" id="UP000646478">
    <property type="component" value="Unassembled WGS sequence"/>
</dbReference>
<dbReference type="InterPro" id="IPR036165">
    <property type="entry name" value="YefM-like_sf"/>
</dbReference>
<comment type="similarity">
    <text evidence="1">Belongs to the phD/YefM antitoxin family.</text>
</comment>
<dbReference type="AlphaFoldDB" id="A0A916WAW2"/>
<dbReference type="Pfam" id="PF03683">
    <property type="entry name" value="UPF0175"/>
    <property type="match status" value="1"/>
</dbReference>
<name>A0A916WAW2_9HYPH</name>
<sequence length="110" mass="11717">METFSVRDLRERTGDLVRQAEAGHLSLIAKHGRPLFVAVPLDEHLLKEGVAVAMAVRLFADKAIGLGKAAKLADLSVEAFIAQLGAMGVPAIDYPAEELEEELAALGTHS</sequence>
<dbReference type="NCBIfam" id="TIGR01552">
    <property type="entry name" value="phd_fam"/>
    <property type="match status" value="1"/>
</dbReference>
<proteinExistence type="inferred from homology"/>
<gene>
    <name evidence="2" type="ORF">GCM10011491_06010</name>
</gene>
<evidence type="ECO:0000313" key="2">
    <source>
        <dbReference type="EMBL" id="GGA81518.1"/>
    </source>
</evidence>
<dbReference type="EMBL" id="BMHH01000002">
    <property type="protein sequence ID" value="GGA81518.1"/>
    <property type="molecule type" value="Genomic_DNA"/>
</dbReference>
<dbReference type="SUPFAM" id="SSF143120">
    <property type="entry name" value="YefM-like"/>
    <property type="match status" value="1"/>
</dbReference>
<protein>
    <recommendedName>
        <fullName evidence="4">Prevent-host-death family protein</fullName>
    </recommendedName>
</protein>